<keyword evidence="3" id="KW-0347">Helicase</keyword>
<dbReference type="RefSeq" id="WP_114812649.1">
    <property type="nucleotide sequence ID" value="NZ_CP139965.1"/>
</dbReference>
<dbReference type="Pfam" id="PF13401">
    <property type="entry name" value="AAA_22"/>
    <property type="match status" value="1"/>
</dbReference>
<dbReference type="Pfam" id="PF13538">
    <property type="entry name" value="UvrD_C_2"/>
    <property type="match status" value="1"/>
</dbReference>
<gene>
    <name evidence="3" type="ORF">U0042_27870</name>
</gene>
<keyword evidence="3" id="KW-0547">Nucleotide-binding</keyword>
<dbReference type="Proteomes" id="UP001325479">
    <property type="component" value="Chromosome"/>
</dbReference>
<dbReference type="InterPro" id="IPR027785">
    <property type="entry name" value="UvrD-like_helicase_C"/>
</dbReference>
<evidence type="ECO:0000259" key="2">
    <source>
        <dbReference type="Pfam" id="PF13538"/>
    </source>
</evidence>
<keyword evidence="3" id="KW-0378">Hydrolase</keyword>
<dbReference type="GO" id="GO:0004386">
    <property type="term" value="F:helicase activity"/>
    <property type="evidence" value="ECO:0007669"/>
    <property type="project" value="UniProtKB-KW"/>
</dbReference>
<protein>
    <submittedName>
        <fullName evidence="3">ATP-dependent helicase</fullName>
    </submittedName>
</protein>
<proteinExistence type="predicted"/>
<feature type="domain" description="UvrD-like helicase C-terminal" evidence="2">
    <location>
        <begin position="495"/>
        <end position="541"/>
    </location>
</feature>
<feature type="domain" description="ORC1/DEAH AAA+ ATPase" evidence="1">
    <location>
        <begin position="224"/>
        <end position="340"/>
    </location>
</feature>
<keyword evidence="3" id="KW-0067">ATP-binding</keyword>
<name>A0ABZ0WKC2_9BURK</name>
<keyword evidence="4" id="KW-1185">Reference proteome</keyword>
<accession>A0ABZ0WKC2</accession>
<reference evidence="3 4" key="1">
    <citation type="submission" date="2023-12" db="EMBL/GenBank/DDBJ databases">
        <title>Genome sequencing and assembly of bacterial species from a model synthetic community.</title>
        <authorList>
            <person name="Hogle S.L."/>
        </authorList>
    </citation>
    <scope>NUCLEOTIDE SEQUENCE [LARGE SCALE GENOMIC DNA]</scope>
    <source>
        <strain evidence="3 4">HAMBI 2494</strain>
    </source>
</reference>
<dbReference type="EMBL" id="CP139965">
    <property type="protein sequence ID" value="WQD77807.1"/>
    <property type="molecule type" value="Genomic_DNA"/>
</dbReference>
<evidence type="ECO:0000313" key="3">
    <source>
        <dbReference type="EMBL" id="WQD77807.1"/>
    </source>
</evidence>
<dbReference type="PANTHER" id="PTHR11070">
    <property type="entry name" value="UVRD / RECB / PCRA DNA HELICASE FAMILY MEMBER"/>
    <property type="match status" value="1"/>
</dbReference>
<dbReference type="InterPro" id="IPR027417">
    <property type="entry name" value="P-loop_NTPase"/>
</dbReference>
<evidence type="ECO:0000313" key="4">
    <source>
        <dbReference type="Proteomes" id="UP001325479"/>
    </source>
</evidence>
<dbReference type="InterPro" id="IPR049945">
    <property type="entry name" value="AAA_22"/>
</dbReference>
<evidence type="ECO:0000259" key="1">
    <source>
        <dbReference type="Pfam" id="PF13401"/>
    </source>
</evidence>
<dbReference type="Gene3D" id="3.40.50.300">
    <property type="entry name" value="P-loop containing nucleotide triphosphate hydrolases"/>
    <property type="match status" value="2"/>
</dbReference>
<sequence length="554" mass="61414">MARIVPDDWKHLAATGAAARERETLALFEEALPADYTVYHGVHWTRLNQNFSVFGEADFVIVSPAGRVMIVEQKTGFLRETPKGLVKVHLQTERNVAIALARTIEGLHRRFTAAFGAGTYFIEELLYCPDHVVRNAAIAGVNPARIVDATRKDRLAAIVREALPADEPRLPCAAKIHHFLADELALTPDASALVGAAGTLVTRLAGGLATWARRLEFSPFRLRVIGTAGSGKTQLAVQVMNDAVARGQRVLYVCFNRPLADHIARVAPPGVKVANYHQLCDWIARDAGRAPDFGRPDVFDQLEQIFAQTAIDARWQFDVLIVDEGQDFMQPWVAALERLLRPGAAWWWLEDPLQNLYMRESVTLDGWTVLRESTNYRSPRDILDYVRDVAGPVSQDAARLVAGSPFDGSDVAVSIYEHHDGPQAAEGIVDATKRAITQALGLGFRRQDIVVLSFRGREGSALTALDHLGPHRLRSFTGKYDLFGNPEYREGDVLLESIYRFKGQAAPCVIFTEIDFDTLDERVARKLFVGATRATMKLILVASQRAARHLRAPE</sequence>
<organism evidence="3 4">
    <name type="scientific">Paraburkholderia kururiensis</name>
    <dbReference type="NCBI Taxonomy" id="984307"/>
    <lineage>
        <taxon>Bacteria</taxon>
        <taxon>Pseudomonadati</taxon>
        <taxon>Pseudomonadota</taxon>
        <taxon>Betaproteobacteria</taxon>
        <taxon>Burkholderiales</taxon>
        <taxon>Burkholderiaceae</taxon>
        <taxon>Paraburkholderia</taxon>
    </lineage>
</organism>
<dbReference type="InterPro" id="IPR000212">
    <property type="entry name" value="DNA_helicase_UvrD/REP"/>
</dbReference>
<dbReference type="SUPFAM" id="SSF52540">
    <property type="entry name" value="P-loop containing nucleoside triphosphate hydrolases"/>
    <property type="match status" value="1"/>
</dbReference>